<dbReference type="RefSeq" id="WP_184781579.1">
    <property type="nucleotide sequence ID" value="NZ_JACHMG010000001.1"/>
</dbReference>
<name>A0A840IZD4_9PSEU</name>
<dbReference type="EMBL" id="JACHMG010000001">
    <property type="protein sequence ID" value="MBB4686775.1"/>
    <property type="molecule type" value="Genomic_DNA"/>
</dbReference>
<feature type="domain" description="Major facilitator superfamily (MFS) profile" evidence="6">
    <location>
        <begin position="10"/>
        <end position="459"/>
    </location>
</feature>
<dbReference type="Proteomes" id="UP000581769">
    <property type="component" value="Unassembled WGS sequence"/>
</dbReference>
<dbReference type="PRINTS" id="PR01036">
    <property type="entry name" value="TCRTETB"/>
</dbReference>
<feature type="transmembrane region" description="Helical" evidence="5">
    <location>
        <begin position="105"/>
        <end position="123"/>
    </location>
</feature>
<evidence type="ECO:0000313" key="8">
    <source>
        <dbReference type="Proteomes" id="UP000581769"/>
    </source>
</evidence>
<dbReference type="InterPro" id="IPR020846">
    <property type="entry name" value="MFS_dom"/>
</dbReference>
<gene>
    <name evidence="7" type="ORF">BJY18_004260</name>
</gene>
<dbReference type="GO" id="GO:0022857">
    <property type="term" value="F:transmembrane transporter activity"/>
    <property type="evidence" value="ECO:0007669"/>
    <property type="project" value="InterPro"/>
</dbReference>
<feature type="transmembrane region" description="Helical" evidence="5">
    <location>
        <begin position="334"/>
        <end position="356"/>
    </location>
</feature>
<dbReference type="InterPro" id="IPR011701">
    <property type="entry name" value="MFS"/>
</dbReference>
<feature type="transmembrane region" description="Helical" evidence="5">
    <location>
        <begin position="275"/>
        <end position="294"/>
    </location>
</feature>
<dbReference type="SUPFAM" id="SSF103473">
    <property type="entry name" value="MFS general substrate transporter"/>
    <property type="match status" value="1"/>
</dbReference>
<accession>A0A840IZD4</accession>
<dbReference type="Pfam" id="PF07690">
    <property type="entry name" value="MFS_1"/>
    <property type="match status" value="1"/>
</dbReference>
<dbReference type="CDD" id="cd17321">
    <property type="entry name" value="MFS_MMR_MDR_like"/>
    <property type="match status" value="1"/>
</dbReference>
<feature type="transmembrane region" description="Helical" evidence="5">
    <location>
        <begin position="224"/>
        <end position="246"/>
    </location>
</feature>
<keyword evidence="3 5" id="KW-1133">Transmembrane helix</keyword>
<feature type="transmembrane region" description="Helical" evidence="5">
    <location>
        <begin position="401"/>
        <end position="423"/>
    </location>
</feature>
<evidence type="ECO:0000313" key="7">
    <source>
        <dbReference type="EMBL" id="MBB4686775.1"/>
    </source>
</evidence>
<dbReference type="InterPro" id="IPR036259">
    <property type="entry name" value="MFS_trans_sf"/>
</dbReference>
<feature type="transmembrane region" description="Helical" evidence="5">
    <location>
        <begin position="168"/>
        <end position="187"/>
    </location>
</feature>
<evidence type="ECO:0000259" key="6">
    <source>
        <dbReference type="PROSITE" id="PS50850"/>
    </source>
</evidence>
<dbReference type="AlphaFoldDB" id="A0A840IZD4"/>
<dbReference type="Gene3D" id="1.20.1720.10">
    <property type="entry name" value="Multidrug resistance protein D"/>
    <property type="match status" value="1"/>
</dbReference>
<evidence type="ECO:0000256" key="4">
    <source>
        <dbReference type="ARBA" id="ARBA00023136"/>
    </source>
</evidence>
<comment type="subcellular location">
    <subcellularLocation>
        <location evidence="1">Cell membrane</location>
        <topology evidence="1">Multi-pass membrane protein</topology>
    </subcellularLocation>
</comment>
<evidence type="ECO:0000256" key="3">
    <source>
        <dbReference type="ARBA" id="ARBA00022989"/>
    </source>
</evidence>
<proteinExistence type="predicted"/>
<feature type="transmembrane region" description="Helical" evidence="5">
    <location>
        <begin position="199"/>
        <end position="218"/>
    </location>
</feature>
<keyword evidence="8" id="KW-1185">Reference proteome</keyword>
<evidence type="ECO:0000256" key="2">
    <source>
        <dbReference type="ARBA" id="ARBA00022692"/>
    </source>
</evidence>
<dbReference type="Gene3D" id="1.20.1250.20">
    <property type="entry name" value="MFS general substrate transporter like domains"/>
    <property type="match status" value="1"/>
</dbReference>
<feature type="transmembrane region" description="Helical" evidence="5">
    <location>
        <begin position="306"/>
        <end position="327"/>
    </location>
</feature>
<keyword evidence="4 5" id="KW-0472">Membrane</keyword>
<dbReference type="PROSITE" id="PS50850">
    <property type="entry name" value="MFS"/>
    <property type="match status" value="1"/>
</dbReference>
<sequence length="477" mass="49514">MDRHPLRWWALAVAIVAILVDMIDNQIVTVALPTIKDQFGAGDAALQWISAGYALGFALTLITGGRLGDRYGTKRLFLLGMTTFTIASLVAGLAPGIAALITARIVQGVGSGLMAPQVMSFVYTEFGDVERSRAMAICSSAFPIGGLAGPLLGGVITQGDLFGLGWRAIFLVNVPFGVLAVLGALLTMSSHPGTPGQRIDRAGLALLTAGLFALFYPVVQGRELHWPVWMIMLLVAAVPLLGAFALQQRALARRGGEPLIPSDLLRYRNLTAGQLVLFTINAATGVFFVLTLHLQLRLGYSPLETALTFLPSAAGIVLGGVVAVRLAVRMGRRLIAAAMALLAASLAAMAILVGVLGPKLDAWALLGPAVGFGLGMGVAMNSLIIRAMADVHPMRAGSASGLLNTTVQLGVATGIASFGTVFFARLPDGFEPATMTALALGTGVLVAGLLCTAVLPSVRRAGGPPVGQSPQERKVTP</sequence>
<comment type="caution">
    <text evidence="7">The sequence shown here is derived from an EMBL/GenBank/DDBJ whole genome shotgun (WGS) entry which is preliminary data.</text>
</comment>
<feature type="transmembrane region" description="Helical" evidence="5">
    <location>
        <begin position="362"/>
        <end position="389"/>
    </location>
</feature>
<evidence type="ECO:0000256" key="1">
    <source>
        <dbReference type="ARBA" id="ARBA00004651"/>
    </source>
</evidence>
<dbReference type="PANTHER" id="PTHR42718:SF39">
    <property type="entry name" value="ACTINORHODIN TRANSPORTER-RELATED"/>
    <property type="match status" value="1"/>
</dbReference>
<organism evidence="7 8">
    <name type="scientific">Amycolatopsis jiangsuensis</name>
    <dbReference type="NCBI Taxonomy" id="1181879"/>
    <lineage>
        <taxon>Bacteria</taxon>
        <taxon>Bacillati</taxon>
        <taxon>Actinomycetota</taxon>
        <taxon>Actinomycetes</taxon>
        <taxon>Pseudonocardiales</taxon>
        <taxon>Pseudonocardiaceae</taxon>
        <taxon>Amycolatopsis</taxon>
    </lineage>
</organism>
<feature type="transmembrane region" description="Helical" evidence="5">
    <location>
        <begin position="45"/>
        <end position="64"/>
    </location>
</feature>
<feature type="transmembrane region" description="Helical" evidence="5">
    <location>
        <begin position="76"/>
        <end position="99"/>
    </location>
</feature>
<feature type="transmembrane region" description="Helical" evidence="5">
    <location>
        <begin position="135"/>
        <end position="156"/>
    </location>
</feature>
<dbReference type="GO" id="GO:0005886">
    <property type="term" value="C:plasma membrane"/>
    <property type="evidence" value="ECO:0007669"/>
    <property type="project" value="UniProtKB-SubCell"/>
</dbReference>
<dbReference type="PANTHER" id="PTHR42718">
    <property type="entry name" value="MAJOR FACILITATOR SUPERFAMILY MULTIDRUG TRANSPORTER MFSC"/>
    <property type="match status" value="1"/>
</dbReference>
<feature type="transmembrane region" description="Helical" evidence="5">
    <location>
        <begin position="435"/>
        <end position="455"/>
    </location>
</feature>
<evidence type="ECO:0000256" key="5">
    <source>
        <dbReference type="SAM" id="Phobius"/>
    </source>
</evidence>
<reference evidence="7 8" key="1">
    <citation type="submission" date="2020-08" db="EMBL/GenBank/DDBJ databases">
        <title>Sequencing the genomes of 1000 actinobacteria strains.</title>
        <authorList>
            <person name="Klenk H.-P."/>
        </authorList>
    </citation>
    <scope>NUCLEOTIDE SEQUENCE [LARGE SCALE GENOMIC DNA]</scope>
    <source>
        <strain evidence="7 8">DSM 45859</strain>
    </source>
</reference>
<protein>
    <submittedName>
        <fullName evidence="7">EmrB/QacA subfamily drug resistance transporter</fullName>
    </submittedName>
</protein>
<keyword evidence="2 5" id="KW-0812">Transmembrane</keyword>